<dbReference type="EMBL" id="LIIK01000004">
    <property type="protein sequence ID" value="KQM09464.1"/>
    <property type="molecule type" value="Genomic_DNA"/>
</dbReference>
<comment type="caution">
    <text evidence="3">The sequence shown here is derived from an EMBL/GenBank/DDBJ whole genome shotgun (WGS) entry which is preliminary data.</text>
</comment>
<dbReference type="NCBIfam" id="NF033710">
    <property type="entry name" value="T9SS_OM_PorV"/>
    <property type="match status" value="1"/>
</dbReference>
<accession>A0A0Q4B8A9</accession>
<dbReference type="Proteomes" id="UP000054172">
    <property type="component" value="Unassembled WGS sequence"/>
</dbReference>
<dbReference type="Gene3D" id="2.40.160.60">
    <property type="entry name" value="Outer membrane protein transport protein (OMPP1/FadL/TodX)"/>
    <property type="match status" value="1"/>
</dbReference>
<protein>
    <recommendedName>
        <fullName evidence="2">Type IX secretion system protein PorV domain-containing protein</fullName>
    </recommendedName>
</protein>
<feature type="chain" id="PRO_5006212538" description="Type IX secretion system protein PorV domain-containing protein" evidence="1">
    <location>
        <begin position="23"/>
        <end position="410"/>
    </location>
</feature>
<keyword evidence="1" id="KW-0732">Signal</keyword>
<sequence>MHRIQKALSLALLLALALGATAQQKQIDIRELDGKDINSSGYRNLIYTAVPLLSIAPDSRAAAMGDAGVASTPDVNSQHWNIAKYALIPTKFGVSLSYIPWLRKLTNEINLAYLAGYYRIDKMQSVSASLRYFSMGQMVFTNEQGIRMQTHNPNEFAFDVGYSRKFLPNFSGGLGFRIIRSDLTGGFSNQNSVGTNKAGMSYAADLGIYYQHPLKLQRMPAEWAVGISITNIGSKLTYNDVVKNFIPITLRVGGRFSLNVDQYNAISALLDLSKLLVPTPPIYNAKHEITKGKDPDVAVVTGMVQSFYDAPGGAAEEFHEVYLATGFEYLYQKLFALRAGYYYEHPSKGGRTYFTLGAGVAYNVFSLDAAYLLPTAGFNSPIANTMRFSLMVNFEQQNKKGKRAKQEQGM</sequence>
<evidence type="ECO:0000313" key="4">
    <source>
        <dbReference type="Proteomes" id="UP000054172"/>
    </source>
</evidence>
<keyword evidence="4" id="KW-1185">Reference proteome</keyword>
<dbReference type="PATRIC" id="fig|1702214.3.peg.1887"/>
<evidence type="ECO:0000313" key="3">
    <source>
        <dbReference type="EMBL" id="KQM09464.1"/>
    </source>
</evidence>
<evidence type="ECO:0000259" key="2">
    <source>
        <dbReference type="Pfam" id="PF19572"/>
    </source>
</evidence>
<reference evidence="3" key="1">
    <citation type="submission" date="2015-08" db="EMBL/GenBank/DDBJ databases">
        <title>Candidatus Bacteriodes Periocalifornicus.</title>
        <authorList>
            <person name="McLean J.S."/>
            <person name="Kelley S."/>
        </authorList>
    </citation>
    <scope>NUCLEOTIDE SEQUENCE [LARGE SCALE GENOMIC DNA]</scope>
    <source>
        <strain evidence="3">12B</strain>
    </source>
</reference>
<dbReference type="AlphaFoldDB" id="A0A0Q4B8A9"/>
<name>A0A0Q4B8A9_9BACT</name>
<dbReference type="Pfam" id="PF19572">
    <property type="entry name" value="PorV"/>
    <property type="match status" value="1"/>
</dbReference>
<gene>
    <name evidence="3" type="ORF">AL399_01465</name>
</gene>
<feature type="signal peptide" evidence="1">
    <location>
        <begin position="1"/>
        <end position="22"/>
    </location>
</feature>
<dbReference type="InterPro" id="IPR045741">
    <property type="entry name" value="PorV"/>
</dbReference>
<organism evidence="3 4">
    <name type="scientific">Candidatus [Bacteroides] periocalifornicus</name>
    <dbReference type="NCBI Taxonomy" id="1702214"/>
    <lineage>
        <taxon>Bacteria</taxon>
        <taxon>Pseudomonadati</taxon>
        <taxon>Bacteroidota</taxon>
    </lineage>
</organism>
<feature type="domain" description="Type IX secretion system protein PorV" evidence="2">
    <location>
        <begin position="43"/>
        <end position="281"/>
    </location>
</feature>
<evidence type="ECO:0000256" key="1">
    <source>
        <dbReference type="SAM" id="SignalP"/>
    </source>
</evidence>
<proteinExistence type="predicted"/>
<dbReference type="InterPro" id="IPR047799">
    <property type="entry name" value="T9SS_OM_PorV"/>
</dbReference>
<dbReference type="NCBIfam" id="NF033709">
    <property type="entry name" value="PorV_fam"/>
    <property type="match status" value="1"/>
</dbReference>
<dbReference type="STRING" id="1702214.AL399_01465"/>